<keyword evidence="2" id="KW-0472">Membrane</keyword>
<sequence>MKITGLFIKSLELENFKRFGRLAIEFPGDITVIKGANEKGKSSVVEAIIAGLFYDPSKSNESIRNLKSWGNEKLYKICLKFESEGENFILEKDFEKKKSLLTNIESGDTVDNAKDIQKKLSQAGGYQTAELFLNTSCIRQGELSFLDRKQTITQALQDIISGGGISVSLVSILKRISKSRDELRRGLDRGATKNPGIILRLRTFISDRKELLDEKKKSFEEKNKIIESLSALASKYSDLKRKLEIKERAKQKILATLKSVEEIKRLNIKHADIRKTLDAVANLEKELSRVEEQITPLDKFDKFDTKQYIGLRGEADGILGQIKNLESAIGKLKAKGVQFQKSINLKYLILILILAAFGSAGLVLGKIFYLNFILLFGVIVWVVGSNSMFSRINAKKMERELANLNNAYRDKGLKLQSILANLGVRTIDLIDDAKNKLGQLKSKAISIEGKIEGIFRGESRDILEKHLKEIEKRIAIEESKMELNKTVQMPTHEEFEELENGIEMLSKQLKSLEKDAVSLEAKSSHITVSSEEINLLEEKLFSLTRELKGAEARAKVLDILYDSLVEAQQNAFSSTRSVIEEYIGKFISEITADKYSEVSIGPNMEIQVFSREKGEYVTPEGNLSRGAIEQIYLVARFALIYVLFPRDRVLPRPLVVMDDTFTNFDSERKLRTKNIVKELSHKFQVVVLTCSDEYDNWGEVVDLNAI</sequence>
<feature type="transmembrane region" description="Helical" evidence="2">
    <location>
        <begin position="369"/>
        <end position="389"/>
    </location>
</feature>
<evidence type="ECO:0000313" key="5">
    <source>
        <dbReference type="Proteomes" id="UP000177932"/>
    </source>
</evidence>
<dbReference type="EMBL" id="MHOD01000027">
    <property type="protein sequence ID" value="OGZ57586.1"/>
    <property type="molecule type" value="Genomic_DNA"/>
</dbReference>
<organism evidence="4 5">
    <name type="scientific">Candidatus Spechtbacteria bacterium RIFCSPHIGHO2_01_FULL_43_30</name>
    <dbReference type="NCBI Taxonomy" id="1802158"/>
    <lineage>
        <taxon>Bacteria</taxon>
        <taxon>Candidatus Spechtiibacteriota</taxon>
    </lineage>
</organism>
<dbReference type="Proteomes" id="UP000177932">
    <property type="component" value="Unassembled WGS sequence"/>
</dbReference>
<comment type="caution">
    <text evidence="4">The sequence shown here is derived from an EMBL/GenBank/DDBJ whole genome shotgun (WGS) entry which is preliminary data.</text>
</comment>
<gene>
    <name evidence="4" type="ORF">A2827_01185</name>
</gene>
<dbReference type="Pfam" id="PF02463">
    <property type="entry name" value="SMC_N"/>
    <property type="match status" value="1"/>
</dbReference>
<feature type="transmembrane region" description="Helical" evidence="2">
    <location>
        <begin position="345"/>
        <end position="363"/>
    </location>
</feature>
<keyword evidence="1" id="KW-0175">Coiled coil</keyword>
<dbReference type="STRING" id="1802158.A2827_01185"/>
<feature type="coiled-coil region" evidence="1">
    <location>
        <begin position="394"/>
        <end position="553"/>
    </location>
</feature>
<keyword evidence="2" id="KW-0812">Transmembrane</keyword>
<dbReference type="AlphaFoldDB" id="A0A1G2H517"/>
<keyword evidence="2" id="KW-1133">Transmembrane helix</keyword>
<dbReference type="PANTHER" id="PTHR41259:SF1">
    <property type="entry name" value="DOUBLE-STRAND BREAK REPAIR RAD50 ATPASE, PUTATIVE-RELATED"/>
    <property type="match status" value="1"/>
</dbReference>
<dbReference type="InterPro" id="IPR027417">
    <property type="entry name" value="P-loop_NTPase"/>
</dbReference>
<dbReference type="SUPFAM" id="SSF52540">
    <property type="entry name" value="P-loop containing nucleoside triphosphate hydrolases"/>
    <property type="match status" value="2"/>
</dbReference>
<evidence type="ECO:0000313" key="4">
    <source>
        <dbReference type="EMBL" id="OGZ57586.1"/>
    </source>
</evidence>
<accession>A0A1G2H517</accession>
<evidence type="ECO:0000259" key="3">
    <source>
        <dbReference type="Pfam" id="PF02463"/>
    </source>
</evidence>
<protein>
    <recommendedName>
        <fullName evidence="3">RecF/RecN/SMC N-terminal domain-containing protein</fullName>
    </recommendedName>
</protein>
<evidence type="ECO:0000256" key="2">
    <source>
        <dbReference type="SAM" id="Phobius"/>
    </source>
</evidence>
<dbReference type="Gene3D" id="3.40.50.300">
    <property type="entry name" value="P-loop containing nucleotide triphosphate hydrolases"/>
    <property type="match status" value="2"/>
</dbReference>
<evidence type="ECO:0000256" key="1">
    <source>
        <dbReference type="SAM" id="Coils"/>
    </source>
</evidence>
<dbReference type="InterPro" id="IPR003395">
    <property type="entry name" value="RecF/RecN/SMC_N"/>
</dbReference>
<dbReference type="PANTHER" id="PTHR41259">
    <property type="entry name" value="DOUBLE-STRAND BREAK REPAIR RAD50 ATPASE, PUTATIVE-RELATED"/>
    <property type="match status" value="1"/>
</dbReference>
<proteinExistence type="predicted"/>
<reference evidence="4 5" key="1">
    <citation type="journal article" date="2016" name="Nat. Commun.">
        <title>Thousands of microbial genomes shed light on interconnected biogeochemical processes in an aquifer system.</title>
        <authorList>
            <person name="Anantharaman K."/>
            <person name="Brown C.T."/>
            <person name="Hug L.A."/>
            <person name="Sharon I."/>
            <person name="Castelle C.J."/>
            <person name="Probst A.J."/>
            <person name="Thomas B.C."/>
            <person name="Singh A."/>
            <person name="Wilkins M.J."/>
            <person name="Karaoz U."/>
            <person name="Brodie E.L."/>
            <person name="Williams K.H."/>
            <person name="Hubbard S.S."/>
            <person name="Banfield J.F."/>
        </authorList>
    </citation>
    <scope>NUCLEOTIDE SEQUENCE [LARGE SCALE GENOMIC DNA]</scope>
</reference>
<feature type="domain" description="RecF/RecN/SMC N-terminal" evidence="3">
    <location>
        <begin position="7"/>
        <end position="693"/>
    </location>
</feature>
<name>A0A1G2H517_9BACT</name>